<organism evidence="2 3">
    <name type="scientific">Rotaria sordida</name>
    <dbReference type="NCBI Taxonomy" id="392033"/>
    <lineage>
        <taxon>Eukaryota</taxon>
        <taxon>Metazoa</taxon>
        <taxon>Spiralia</taxon>
        <taxon>Gnathifera</taxon>
        <taxon>Rotifera</taxon>
        <taxon>Eurotatoria</taxon>
        <taxon>Bdelloidea</taxon>
        <taxon>Philodinida</taxon>
        <taxon>Philodinidae</taxon>
        <taxon>Rotaria</taxon>
    </lineage>
</organism>
<dbReference type="Gene3D" id="3.30.559.10">
    <property type="entry name" value="Chloramphenicol acetyltransferase-like domain"/>
    <property type="match status" value="1"/>
</dbReference>
<dbReference type="PANTHER" id="PTHR31642:SF310">
    <property type="entry name" value="FATTY ALCOHOL:CAFFEOYL-COA ACYLTRANSFERASE"/>
    <property type="match status" value="1"/>
</dbReference>
<evidence type="ECO:0000313" key="3">
    <source>
        <dbReference type="Proteomes" id="UP000663874"/>
    </source>
</evidence>
<reference evidence="2" key="1">
    <citation type="submission" date="2021-02" db="EMBL/GenBank/DDBJ databases">
        <authorList>
            <person name="Nowell W R."/>
        </authorList>
    </citation>
    <scope>NUCLEOTIDE SEQUENCE</scope>
</reference>
<dbReference type="Proteomes" id="UP000663874">
    <property type="component" value="Unassembled WGS sequence"/>
</dbReference>
<name>A0A819XAE2_9BILA</name>
<gene>
    <name evidence="2" type="ORF">FNK824_LOCUS32982</name>
</gene>
<accession>A0A819XAE2</accession>
<proteinExistence type="predicted"/>
<dbReference type="EMBL" id="CAJOBE010011690">
    <property type="protein sequence ID" value="CAF4136346.1"/>
    <property type="molecule type" value="Genomic_DNA"/>
</dbReference>
<keyword evidence="1" id="KW-0808">Transferase</keyword>
<dbReference type="GO" id="GO:0016747">
    <property type="term" value="F:acyltransferase activity, transferring groups other than amino-acyl groups"/>
    <property type="evidence" value="ECO:0007669"/>
    <property type="project" value="TreeGrafter"/>
</dbReference>
<dbReference type="InterPro" id="IPR023213">
    <property type="entry name" value="CAT-like_dom_sf"/>
</dbReference>
<dbReference type="Pfam" id="PF02458">
    <property type="entry name" value="Transferase"/>
    <property type="match status" value="1"/>
</dbReference>
<dbReference type="PANTHER" id="PTHR31642">
    <property type="entry name" value="TRICHOTHECENE 3-O-ACETYLTRANSFERASE"/>
    <property type="match status" value="1"/>
</dbReference>
<evidence type="ECO:0000256" key="1">
    <source>
        <dbReference type="ARBA" id="ARBA00022679"/>
    </source>
</evidence>
<protein>
    <submittedName>
        <fullName evidence="2">Uncharacterized protein</fullName>
    </submittedName>
</protein>
<dbReference type="InterPro" id="IPR050317">
    <property type="entry name" value="Plant_Fungal_Acyltransferase"/>
</dbReference>
<evidence type="ECO:0000313" key="2">
    <source>
        <dbReference type="EMBL" id="CAF4136346.1"/>
    </source>
</evidence>
<dbReference type="AlphaFoldDB" id="A0A819XAE2"/>
<sequence>MSHFINTWASSKPPQKMPMFDKTFILYPTEQQQQQRINSLTRPKDCVFNRNINPSSNTPFIQAQSQRVISKVYFFSIDELNNLKKEASKDISKSIDYISTYDALYAHMILVIAAATQTSLTDNIKILQSLNGRSNFVSCCSPTVLNYFGSFPFWLYDEIPSDREPTLSSLAELIHKMYSKQSEHTLREYNAYLMSGDSDINKNRLDADIINHDFHCVSWRKGNLLNANFGNSGFPIYSGPTNYLYPRYFPMMDTYARDGSINIVLGLREEDYKRMIQQNILHKYR</sequence>
<comment type="caution">
    <text evidence="2">The sequence shown here is derived from an EMBL/GenBank/DDBJ whole genome shotgun (WGS) entry which is preliminary data.</text>
</comment>